<organism evidence="2 3">
    <name type="scientific">Drosophila yakuba</name>
    <name type="common">Fruit fly</name>
    <dbReference type="NCBI Taxonomy" id="7245"/>
    <lineage>
        <taxon>Eukaryota</taxon>
        <taxon>Metazoa</taxon>
        <taxon>Ecdysozoa</taxon>
        <taxon>Arthropoda</taxon>
        <taxon>Hexapoda</taxon>
        <taxon>Insecta</taxon>
        <taxon>Pterygota</taxon>
        <taxon>Neoptera</taxon>
        <taxon>Endopterygota</taxon>
        <taxon>Diptera</taxon>
        <taxon>Brachycera</taxon>
        <taxon>Muscomorpha</taxon>
        <taxon>Ephydroidea</taxon>
        <taxon>Drosophilidae</taxon>
        <taxon>Drosophila</taxon>
        <taxon>Sophophora</taxon>
    </lineage>
</organism>
<dbReference type="EMBL" id="CM000158">
    <property type="protein sequence ID" value="EDW90653.1"/>
    <property type="molecule type" value="Genomic_DNA"/>
</dbReference>
<dbReference type="Proteomes" id="UP000002282">
    <property type="component" value="Chromosome 2R"/>
</dbReference>
<sequence>MAIPTIKKCFCLELKWGALIAALFDLIFGGSCVGCTTRYRDSDGGLNFVWYAVALVHIVHIIFTILVIVSVFVANKKLIIPYLITGIIRIIMDFIFLIFVFIEDTDDVTSLVVIIINIVIADILWAVIFSWYKKLGGSVDV</sequence>
<dbReference type="KEGG" id="dya:Dyak_GE13387"/>
<keyword evidence="3" id="KW-1185">Reference proteome</keyword>
<feature type="transmembrane region" description="Helical" evidence="1">
    <location>
        <begin position="79"/>
        <end position="102"/>
    </location>
</feature>
<evidence type="ECO:0000313" key="3">
    <source>
        <dbReference type="Proteomes" id="UP000002282"/>
    </source>
</evidence>
<reference evidence="2 3" key="2">
    <citation type="journal article" date="2007" name="PLoS Biol.">
        <title>Principles of genome evolution in the Drosophila melanogaster species group.</title>
        <authorList>
            <person name="Ranz J.M."/>
            <person name="Maurin D."/>
            <person name="Chan Y.S."/>
            <person name="von Grotthuss M."/>
            <person name="Hillier L.W."/>
            <person name="Roote J."/>
            <person name="Ashburner M."/>
            <person name="Bergman C.M."/>
        </authorList>
    </citation>
    <scope>NUCLEOTIDE SEQUENCE [LARGE SCALE GENOMIC DNA]</scope>
    <source>
        <strain evidence="3">Tai18E2 / Tucson 14021-0261.01</strain>
    </source>
</reference>
<feature type="transmembrane region" description="Helical" evidence="1">
    <location>
        <begin position="16"/>
        <end position="36"/>
    </location>
</feature>
<dbReference type="HOGENOM" id="CLU_1857337_0_0_1"/>
<dbReference type="AlphaFoldDB" id="B4P4L4"/>
<keyword evidence="1" id="KW-1133">Transmembrane helix</keyword>
<dbReference type="OMA" id="CVYSWFK"/>
<proteinExistence type="predicted"/>
<dbReference type="PhylomeDB" id="B4P4L4"/>
<feature type="transmembrane region" description="Helical" evidence="1">
    <location>
        <begin position="48"/>
        <end position="73"/>
    </location>
</feature>
<feature type="transmembrane region" description="Helical" evidence="1">
    <location>
        <begin position="109"/>
        <end position="132"/>
    </location>
</feature>
<protein>
    <recommendedName>
        <fullName evidence="4">MARVEL domain-containing protein</fullName>
    </recommendedName>
</protein>
<evidence type="ECO:0000256" key="1">
    <source>
        <dbReference type="SAM" id="Phobius"/>
    </source>
</evidence>
<keyword evidence="1" id="KW-0472">Membrane</keyword>
<gene>
    <name evidence="2" type="primary">Dyak\GE13387</name>
    <name evidence="2" type="synonym">dyak_GLEANR_13602</name>
    <name evidence="2" type="synonym">GE13387</name>
    <name evidence="2" type="ORF">Dyak_GE13387</name>
</gene>
<accession>B4P4L4</accession>
<keyword evidence="1" id="KW-0812">Transmembrane</keyword>
<evidence type="ECO:0000313" key="2">
    <source>
        <dbReference type="EMBL" id="EDW90653.1"/>
    </source>
</evidence>
<reference evidence="2 3" key="1">
    <citation type="journal article" date="2007" name="Nature">
        <title>Evolution of genes and genomes on the Drosophila phylogeny.</title>
        <authorList>
            <consortium name="Drosophila 12 Genomes Consortium"/>
            <person name="Clark A.G."/>
            <person name="Eisen M.B."/>
            <person name="Smith D.R."/>
            <person name="Bergman C.M."/>
            <person name="Oliver B."/>
            <person name="Markow T.A."/>
            <person name="Kaufman T.C."/>
            <person name="Kellis M."/>
            <person name="Gelbart W."/>
            <person name="Iyer V.N."/>
            <person name="Pollard D.A."/>
            <person name="Sackton T.B."/>
            <person name="Larracuente A.M."/>
            <person name="Singh N.D."/>
            <person name="Abad J.P."/>
            <person name="Abt D.N."/>
            <person name="Adryan B."/>
            <person name="Aguade M."/>
            <person name="Akashi H."/>
            <person name="Anderson W.W."/>
            <person name="Aquadro C.F."/>
            <person name="Ardell D.H."/>
            <person name="Arguello R."/>
            <person name="Artieri C.G."/>
            <person name="Barbash D.A."/>
            <person name="Barker D."/>
            <person name="Barsanti P."/>
            <person name="Batterham P."/>
            <person name="Batzoglou S."/>
            <person name="Begun D."/>
            <person name="Bhutkar A."/>
            <person name="Blanco E."/>
            <person name="Bosak S.A."/>
            <person name="Bradley R.K."/>
            <person name="Brand A.D."/>
            <person name="Brent M.R."/>
            <person name="Brooks A.N."/>
            <person name="Brown R.H."/>
            <person name="Butlin R.K."/>
            <person name="Caggese C."/>
            <person name="Calvi B.R."/>
            <person name="Bernardo de Carvalho A."/>
            <person name="Caspi A."/>
            <person name="Castrezana S."/>
            <person name="Celniker S.E."/>
            <person name="Chang J.L."/>
            <person name="Chapple C."/>
            <person name="Chatterji S."/>
            <person name="Chinwalla A."/>
            <person name="Civetta A."/>
            <person name="Clifton S.W."/>
            <person name="Comeron J.M."/>
            <person name="Costello J.C."/>
            <person name="Coyne J.A."/>
            <person name="Daub J."/>
            <person name="David R.G."/>
            <person name="Delcher A.L."/>
            <person name="Delehaunty K."/>
            <person name="Do C.B."/>
            <person name="Ebling H."/>
            <person name="Edwards K."/>
            <person name="Eickbush T."/>
            <person name="Evans J.D."/>
            <person name="Filipski A."/>
            <person name="Findeiss S."/>
            <person name="Freyhult E."/>
            <person name="Fulton L."/>
            <person name="Fulton R."/>
            <person name="Garcia A.C."/>
            <person name="Gardiner A."/>
            <person name="Garfield D.A."/>
            <person name="Garvin B.E."/>
            <person name="Gibson G."/>
            <person name="Gilbert D."/>
            <person name="Gnerre S."/>
            <person name="Godfrey J."/>
            <person name="Good R."/>
            <person name="Gotea V."/>
            <person name="Gravely B."/>
            <person name="Greenberg A.J."/>
            <person name="Griffiths-Jones S."/>
            <person name="Gross S."/>
            <person name="Guigo R."/>
            <person name="Gustafson E.A."/>
            <person name="Haerty W."/>
            <person name="Hahn M.W."/>
            <person name="Halligan D.L."/>
            <person name="Halpern A.L."/>
            <person name="Halter G.M."/>
            <person name="Han M.V."/>
            <person name="Heger A."/>
            <person name="Hillier L."/>
            <person name="Hinrichs A.S."/>
            <person name="Holmes I."/>
            <person name="Hoskins R.A."/>
            <person name="Hubisz M.J."/>
            <person name="Hultmark D."/>
            <person name="Huntley M.A."/>
            <person name="Jaffe D.B."/>
            <person name="Jagadeeshan S."/>
            <person name="Jeck W.R."/>
            <person name="Johnson J."/>
            <person name="Jones C.D."/>
            <person name="Jordan W.C."/>
            <person name="Karpen G.H."/>
            <person name="Kataoka E."/>
            <person name="Keightley P.D."/>
            <person name="Kheradpour P."/>
            <person name="Kirkness E.F."/>
            <person name="Koerich L.B."/>
            <person name="Kristiansen K."/>
            <person name="Kudrna D."/>
            <person name="Kulathinal R.J."/>
            <person name="Kumar S."/>
            <person name="Kwok R."/>
            <person name="Lander E."/>
            <person name="Langley C.H."/>
            <person name="Lapoint R."/>
            <person name="Lazzaro B.P."/>
            <person name="Lee S.J."/>
            <person name="Levesque L."/>
            <person name="Li R."/>
            <person name="Lin C.F."/>
            <person name="Lin M.F."/>
            <person name="Lindblad-Toh K."/>
            <person name="Llopart A."/>
            <person name="Long M."/>
            <person name="Low L."/>
            <person name="Lozovsky E."/>
            <person name="Lu J."/>
            <person name="Luo M."/>
            <person name="Machado C.A."/>
            <person name="Makalowski W."/>
            <person name="Marzo M."/>
            <person name="Matsuda M."/>
            <person name="Matzkin L."/>
            <person name="McAllister B."/>
            <person name="McBride C.S."/>
            <person name="McKernan B."/>
            <person name="McKernan K."/>
            <person name="Mendez-Lago M."/>
            <person name="Minx P."/>
            <person name="Mollenhauer M.U."/>
            <person name="Montooth K."/>
            <person name="Mount S.M."/>
            <person name="Mu X."/>
            <person name="Myers E."/>
            <person name="Negre B."/>
            <person name="Newfeld S."/>
            <person name="Nielsen R."/>
            <person name="Noor M.A."/>
            <person name="O'Grady P."/>
            <person name="Pachter L."/>
            <person name="Papaceit M."/>
            <person name="Parisi M.J."/>
            <person name="Parisi M."/>
            <person name="Parts L."/>
            <person name="Pedersen J.S."/>
            <person name="Pesole G."/>
            <person name="Phillippy A.M."/>
            <person name="Ponting C.P."/>
            <person name="Pop M."/>
            <person name="Porcelli D."/>
            <person name="Powell J.R."/>
            <person name="Prohaska S."/>
            <person name="Pruitt K."/>
            <person name="Puig M."/>
            <person name="Quesneville H."/>
            <person name="Ram K.R."/>
            <person name="Rand D."/>
            <person name="Rasmussen M.D."/>
            <person name="Reed L.K."/>
            <person name="Reenan R."/>
            <person name="Reily A."/>
            <person name="Remington K.A."/>
            <person name="Rieger T.T."/>
            <person name="Ritchie M.G."/>
            <person name="Robin C."/>
            <person name="Rogers Y.H."/>
            <person name="Rohde C."/>
            <person name="Rozas J."/>
            <person name="Rubenfield M.J."/>
            <person name="Ruiz A."/>
            <person name="Russo S."/>
            <person name="Salzberg S.L."/>
            <person name="Sanchez-Gracia A."/>
            <person name="Saranga D.J."/>
            <person name="Sato H."/>
            <person name="Schaeffer S.W."/>
            <person name="Schatz M.C."/>
            <person name="Schlenke T."/>
            <person name="Schwartz R."/>
            <person name="Segarra C."/>
            <person name="Singh R.S."/>
            <person name="Sirot L."/>
            <person name="Sirota M."/>
            <person name="Sisneros N.B."/>
            <person name="Smith C.D."/>
            <person name="Smith T.F."/>
            <person name="Spieth J."/>
            <person name="Stage D.E."/>
            <person name="Stark A."/>
            <person name="Stephan W."/>
            <person name="Strausberg R.L."/>
            <person name="Strempel S."/>
            <person name="Sturgill D."/>
            <person name="Sutton G."/>
            <person name="Sutton G.G."/>
            <person name="Tao W."/>
            <person name="Teichmann S."/>
            <person name="Tobari Y.N."/>
            <person name="Tomimura Y."/>
            <person name="Tsolas J.M."/>
            <person name="Valente V.L."/>
            <person name="Venter E."/>
            <person name="Venter J.C."/>
            <person name="Vicario S."/>
            <person name="Vieira F.G."/>
            <person name="Vilella A.J."/>
            <person name="Villasante A."/>
            <person name="Walenz B."/>
            <person name="Wang J."/>
            <person name="Wasserman M."/>
            <person name="Watts T."/>
            <person name="Wilson D."/>
            <person name="Wilson R.K."/>
            <person name="Wing R.A."/>
            <person name="Wolfner M.F."/>
            <person name="Wong A."/>
            <person name="Wong G.K."/>
            <person name="Wu C.I."/>
            <person name="Wu G."/>
            <person name="Yamamoto D."/>
            <person name="Yang H.P."/>
            <person name="Yang S.P."/>
            <person name="Yorke J.A."/>
            <person name="Yoshida K."/>
            <person name="Zdobnov E."/>
            <person name="Zhang P."/>
            <person name="Zhang Y."/>
            <person name="Zimin A.V."/>
            <person name="Baldwin J."/>
            <person name="Abdouelleil A."/>
            <person name="Abdulkadir J."/>
            <person name="Abebe A."/>
            <person name="Abera B."/>
            <person name="Abreu J."/>
            <person name="Acer S.C."/>
            <person name="Aftuck L."/>
            <person name="Alexander A."/>
            <person name="An P."/>
            <person name="Anderson E."/>
            <person name="Anderson S."/>
            <person name="Arachi H."/>
            <person name="Azer M."/>
            <person name="Bachantsang P."/>
            <person name="Barry A."/>
            <person name="Bayul T."/>
            <person name="Berlin A."/>
            <person name="Bessette D."/>
            <person name="Bloom T."/>
            <person name="Blye J."/>
            <person name="Boguslavskiy L."/>
            <person name="Bonnet C."/>
            <person name="Boukhgalter B."/>
            <person name="Bourzgui I."/>
            <person name="Brown A."/>
            <person name="Cahill P."/>
            <person name="Channer S."/>
            <person name="Cheshatsang Y."/>
            <person name="Chuda L."/>
            <person name="Citroen M."/>
            <person name="Collymore A."/>
            <person name="Cooke P."/>
            <person name="Costello M."/>
            <person name="D'Aco K."/>
            <person name="Daza R."/>
            <person name="De Haan G."/>
            <person name="DeGray S."/>
            <person name="DeMaso C."/>
            <person name="Dhargay N."/>
            <person name="Dooley K."/>
            <person name="Dooley E."/>
            <person name="Doricent M."/>
            <person name="Dorje P."/>
            <person name="Dorjee K."/>
            <person name="Dupes A."/>
            <person name="Elong R."/>
            <person name="Falk J."/>
            <person name="Farina A."/>
            <person name="Faro S."/>
            <person name="Ferguson D."/>
            <person name="Fisher S."/>
            <person name="Foley C.D."/>
            <person name="Franke A."/>
            <person name="Friedrich D."/>
            <person name="Gadbois L."/>
            <person name="Gearin G."/>
            <person name="Gearin C.R."/>
            <person name="Giannoukos G."/>
            <person name="Goode T."/>
            <person name="Graham J."/>
            <person name="Grandbois E."/>
            <person name="Grewal S."/>
            <person name="Gyaltsen K."/>
            <person name="Hafez N."/>
            <person name="Hagos B."/>
            <person name="Hall J."/>
            <person name="Henson C."/>
            <person name="Hollinger A."/>
            <person name="Honan T."/>
            <person name="Huard M.D."/>
            <person name="Hughes L."/>
            <person name="Hurhula B."/>
            <person name="Husby M.E."/>
            <person name="Kamat A."/>
            <person name="Kanga B."/>
            <person name="Kashin S."/>
            <person name="Khazanovich D."/>
            <person name="Kisner P."/>
            <person name="Lance K."/>
            <person name="Lara M."/>
            <person name="Lee W."/>
            <person name="Lennon N."/>
            <person name="Letendre F."/>
            <person name="LeVine R."/>
            <person name="Lipovsky A."/>
            <person name="Liu X."/>
            <person name="Liu J."/>
            <person name="Liu S."/>
            <person name="Lokyitsang T."/>
            <person name="Lokyitsang Y."/>
            <person name="Lubonja R."/>
            <person name="Lui A."/>
            <person name="MacDonald P."/>
            <person name="Magnisalis V."/>
            <person name="Maru K."/>
            <person name="Matthews C."/>
            <person name="McCusker W."/>
            <person name="McDonough S."/>
            <person name="Mehta T."/>
            <person name="Meldrim J."/>
            <person name="Meneus L."/>
            <person name="Mihai O."/>
            <person name="Mihalev A."/>
            <person name="Mihova T."/>
            <person name="Mittelman R."/>
            <person name="Mlenga V."/>
            <person name="Montmayeur A."/>
            <person name="Mulrain L."/>
            <person name="Navidi A."/>
            <person name="Naylor J."/>
            <person name="Negash T."/>
            <person name="Nguyen T."/>
            <person name="Nguyen N."/>
            <person name="Nicol R."/>
            <person name="Norbu C."/>
            <person name="Norbu N."/>
            <person name="Novod N."/>
            <person name="O'Neill B."/>
            <person name="Osman S."/>
            <person name="Markiewicz E."/>
            <person name="Oyono O.L."/>
            <person name="Patti C."/>
            <person name="Phunkhang P."/>
            <person name="Pierre F."/>
            <person name="Priest M."/>
            <person name="Raghuraman S."/>
            <person name="Rege F."/>
            <person name="Reyes R."/>
            <person name="Rise C."/>
            <person name="Rogov P."/>
            <person name="Ross K."/>
            <person name="Ryan E."/>
            <person name="Settipalli S."/>
            <person name="Shea T."/>
            <person name="Sherpa N."/>
            <person name="Shi L."/>
            <person name="Shih D."/>
            <person name="Sparrow T."/>
            <person name="Spaulding J."/>
            <person name="Stalker J."/>
            <person name="Stange-Thomann N."/>
            <person name="Stavropoulos S."/>
            <person name="Stone C."/>
            <person name="Strader C."/>
            <person name="Tesfaye S."/>
            <person name="Thomson T."/>
            <person name="Thoulutsang Y."/>
            <person name="Thoulutsang D."/>
            <person name="Topham K."/>
            <person name="Topping I."/>
            <person name="Tsamla T."/>
            <person name="Vassiliev H."/>
            <person name="Vo A."/>
            <person name="Wangchuk T."/>
            <person name="Wangdi T."/>
            <person name="Weiand M."/>
            <person name="Wilkinson J."/>
            <person name="Wilson A."/>
            <person name="Yadav S."/>
            <person name="Young G."/>
            <person name="Yu Q."/>
            <person name="Zembek L."/>
            <person name="Zhong D."/>
            <person name="Zimmer A."/>
            <person name="Zwirko Z."/>
            <person name="Jaffe D.B."/>
            <person name="Alvarez P."/>
            <person name="Brockman W."/>
            <person name="Butler J."/>
            <person name="Chin C."/>
            <person name="Gnerre S."/>
            <person name="Grabherr M."/>
            <person name="Kleber M."/>
            <person name="Mauceli E."/>
            <person name="MacCallum I."/>
        </authorList>
    </citation>
    <scope>NUCLEOTIDE SEQUENCE [LARGE SCALE GENOMIC DNA]</scope>
    <source>
        <strain evidence="3">Tai18E2 / Tucson 14021-0261.01</strain>
    </source>
</reference>
<dbReference type="OrthoDB" id="7868860at2759"/>
<evidence type="ECO:0008006" key="4">
    <source>
        <dbReference type="Google" id="ProtNLM"/>
    </source>
</evidence>
<name>B4P4L4_DROYA</name>